<evidence type="ECO:0000313" key="3">
    <source>
        <dbReference type="Proteomes" id="UP001165090"/>
    </source>
</evidence>
<name>A0ABQ5RP06_9CHLO</name>
<dbReference type="Proteomes" id="UP001165090">
    <property type="component" value="Unassembled WGS sequence"/>
</dbReference>
<proteinExistence type="predicted"/>
<evidence type="ECO:0000313" key="2">
    <source>
        <dbReference type="EMBL" id="GLI58836.1"/>
    </source>
</evidence>
<feature type="region of interest" description="Disordered" evidence="1">
    <location>
        <begin position="1"/>
        <end position="108"/>
    </location>
</feature>
<feature type="compositionally biased region" description="Polar residues" evidence="1">
    <location>
        <begin position="13"/>
        <end position="24"/>
    </location>
</feature>
<sequence>MATQELSVGARSPQVTVLSHNPLYNQRGPADPRVTWADTPPSLSGPLHTSPGRPPPTASPPASCSTNRGAKLRTSPDLDEGESLRQPGSSGACSPCAFPLPLGASAST</sequence>
<dbReference type="EMBL" id="BSDZ01000003">
    <property type="protein sequence ID" value="GLI58836.1"/>
    <property type="molecule type" value="Genomic_DNA"/>
</dbReference>
<reference evidence="2 3" key="1">
    <citation type="journal article" date="2023" name="IScience">
        <title>Expanded male sex-determining region conserved during the evolution of homothallism in the green alga Volvox.</title>
        <authorList>
            <person name="Yamamoto K."/>
            <person name="Matsuzaki R."/>
            <person name="Mahakham W."/>
            <person name="Heman W."/>
            <person name="Sekimoto H."/>
            <person name="Kawachi M."/>
            <person name="Minakuchi Y."/>
            <person name="Toyoda A."/>
            <person name="Nozaki H."/>
        </authorList>
    </citation>
    <scope>NUCLEOTIDE SEQUENCE [LARGE SCALE GENOMIC DNA]</scope>
    <source>
        <strain evidence="2 3">NIES-4468</strain>
    </source>
</reference>
<comment type="caution">
    <text evidence="2">The sequence shown here is derived from an EMBL/GenBank/DDBJ whole genome shotgun (WGS) entry which is preliminary data.</text>
</comment>
<protein>
    <submittedName>
        <fullName evidence="2">Uncharacterized protein</fullName>
    </submittedName>
</protein>
<keyword evidence="3" id="KW-1185">Reference proteome</keyword>
<accession>A0ABQ5RP06</accession>
<organism evidence="2 3">
    <name type="scientific">Volvox africanus</name>
    <dbReference type="NCBI Taxonomy" id="51714"/>
    <lineage>
        <taxon>Eukaryota</taxon>
        <taxon>Viridiplantae</taxon>
        <taxon>Chlorophyta</taxon>
        <taxon>core chlorophytes</taxon>
        <taxon>Chlorophyceae</taxon>
        <taxon>CS clade</taxon>
        <taxon>Chlamydomonadales</taxon>
        <taxon>Volvocaceae</taxon>
        <taxon>Volvox</taxon>
    </lineage>
</organism>
<feature type="non-terminal residue" evidence="2">
    <location>
        <position position="108"/>
    </location>
</feature>
<evidence type="ECO:0000256" key="1">
    <source>
        <dbReference type="SAM" id="MobiDB-lite"/>
    </source>
</evidence>
<gene>
    <name evidence="2" type="ORF">VaNZ11_000601</name>
</gene>